<feature type="coiled-coil region" evidence="6">
    <location>
        <begin position="408"/>
        <end position="435"/>
    </location>
</feature>
<dbReference type="Pfam" id="PF08363">
    <property type="entry name" value="GbpC"/>
    <property type="match status" value="1"/>
</dbReference>
<dbReference type="Proteomes" id="UP000075182">
    <property type="component" value="Unassembled WGS sequence"/>
</dbReference>
<feature type="region of interest" description="Disordered" evidence="7">
    <location>
        <begin position="1644"/>
        <end position="1672"/>
    </location>
</feature>
<keyword evidence="9" id="KW-0675">Receptor</keyword>
<evidence type="ECO:0000256" key="1">
    <source>
        <dbReference type="ARBA" id="ARBA00022512"/>
    </source>
</evidence>
<dbReference type="InterPro" id="IPR019931">
    <property type="entry name" value="LPXTG_anchor"/>
</dbReference>
<feature type="coiled-coil region" evidence="6">
    <location>
        <begin position="236"/>
        <end position="270"/>
    </location>
</feature>
<dbReference type="InterPro" id="IPR026345">
    <property type="entry name" value="Adh_isopep-form_adh_dom"/>
</dbReference>
<evidence type="ECO:0000256" key="7">
    <source>
        <dbReference type="SAM" id="MobiDB-lite"/>
    </source>
</evidence>
<feature type="compositionally biased region" description="Polar residues" evidence="7">
    <location>
        <begin position="207"/>
        <end position="223"/>
    </location>
</feature>
<feature type="region of interest" description="Disordered" evidence="7">
    <location>
        <begin position="144"/>
        <end position="174"/>
    </location>
</feature>
<evidence type="ECO:0000313" key="9">
    <source>
        <dbReference type="EMBL" id="CYX97919.1"/>
    </source>
</evidence>
<dbReference type="NCBIfam" id="TIGR01167">
    <property type="entry name" value="LPXTG_anchor"/>
    <property type="match status" value="1"/>
</dbReference>
<feature type="domain" description="Gram-positive cocci surface proteins LPxTG" evidence="8">
    <location>
        <begin position="1676"/>
        <end position="1707"/>
    </location>
</feature>
<keyword evidence="3" id="KW-0732">Signal</keyword>
<dbReference type="Pfam" id="PF17998">
    <property type="entry name" value="AgI_II_C2"/>
    <property type="match status" value="3"/>
</dbReference>
<dbReference type="InterPro" id="IPR013574">
    <property type="entry name" value="Glucan-bd_C/Surface_Ag-I/II_V"/>
</dbReference>
<reference evidence="9 10" key="1">
    <citation type="submission" date="2016-02" db="EMBL/GenBank/DDBJ databases">
        <authorList>
            <consortium name="Pathogen Informatics"/>
        </authorList>
    </citation>
    <scope>NUCLEOTIDE SEQUENCE [LARGE SCALE GENOMIC DNA]</scope>
    <source>
        <strain evidence="9 10">SS999</strain>
    </source>
</reference>
<dbReference type="PROSITE" id="PS50847">
    <property type="entry name" value="GRAM_POS_ANCHORING"/>
    <property type="match status" value="1"/>
</dbReference>
<evidence type="ECO:0000256" key="3">
    <source>
        <dbReference type="ARBA" id="ARBA00022729"/>
    </source>
</evidence>
<dbReference type="Pfam" id="PF00746">
    <property type="entry name" value="Gram_pos_anchor"/>
    <property type="match status" value="1"/>
</dbReference>
<evidence type="ECO:0000259" key="8">
    <source>
        <dbReference type="PROSITE" id="PS50847"/>
    </source>
</evidence>
<gene>
    <name evidence="9" type="primary">ssp5_2</name>
    <name evidence="9" type="ORF">ERS132536_02105</name>
</gene>
<dbReference type="InterPro" id="IPR032300">
    <property type="entry name" value="Antigen_C"/>
</dbReference>
<evidence type="ECO:0000256" key="4">
    <source>
        <dbReference type="ARBA" id="ARBA00023088"/>
    </source>
</evidence>
<keyword evidence="6" id="KW-0175">Coiled coil</keyword>
<feature type="region of interest" description="Disordered" evidence="7">
    <location>
        <begin position="191"/>
        <end position="223"/>
    </location>
</feature>
<organism evidence="9 10">
    <name type="scientific">Streptococcus suis</name>
    <dbReference type="NCBI Taxonomy" id="1307"/>
    <lineage>
        <taxon>Bacteria</taxon>
        <taxon>Bacillati</taxon>
        <taxon>Bacillota</taxon>
        <taxon>Bacilli</taxon>
        <taxon>Lactobacillales</taxon>
        <taxon>Streptococcaceae</taxon>
        <taxon>Streptococcus</taxon>
    </lineage>
</organism>
<dbReference type="NCBIfam" id="TIGR04228">
    <property type="entry name" value="isopep_sspB_C2"/>
    <property type="match status" value="3"/>
</dbReference>
<dbReference type="Pfam" id="PF16364">
    <property type="entry name" value="Antigen_C"/>
    <property type="match status" value="1"/>
</dbReference>
<dbReference type="NCBIfam" id="TIGR03726">
    <property type="entry name" value="strep_RK_lipo"/>
    <property type="match status" value="1"/>
</dbReference>
<feature type="compositionally biased region" description="Pro residues" evidence="7">
    <location>
        <begin position="1649"/>
        <end position="1663"/>
    </location>
</feature>
<evidence type="ECO:0000256" key="2">
    <source>
        <dbReference type="ARBA" id="ARBA00022525"/>
    </source>
</evidence>
<feature type="compositionally biased region" description="Polar residues" evidence="7">
    <location>
        <begin position="155"/>
        <end position="174"/>
    </location>
</feature>
<dbReference type="Gene3D" id="2.60.530.10">
    <property type="entry name" value="Major cell-surface adhesin PAc"/>
    <property type="match status" value="1"/>
</dbReference>
<evidence type="ECO:0000256" key="6">
    <source>
        <dbReference type="SAM" id="Coils"/>
    </source>
</evidence>
<dbReference type="SUPFAM" id="SSF74914">
    <property type="entry name" value="V-region of surface antigen I/II (SA I/II, PAC)"/>
    <property type="match status" value="1"/>
</dbReference>
<keyword evidence="1" id="KW-0134">Cell wall</keyword>
<evidence type="ECO:0000256" key="5">
    <source>
        <dbReference type="ARBA" id="ARBA00024351"/>
    </source>
</evidence>
<dbReference type="InterPro" id="IPR041324">
    <property type="entry name" value="AgI/II_N"/>
</dbReference>
<dbReference type="EMBL" id="FIMD01000024">
    <property type="protein sequence ID" value="CYX97919.1"/>
    <property type="molecule type" value="Genomic_DNA"/>
</dbReference>
<dbReference type="InterPro" id="IPR036234">
    <property type="entry name" value="SA_I/II_PAC_V_sf"/>
</dbReference>
<proteinExistence type="inferred from homology"/>
<protein>
    <submittedName>
        <fullName evidence="9">Agglutinin receptor</fullName>
    </submittedName>
</protein>
<name>A0A0Z8RKT9_STRSU</name>
<dbReference type="Gene3D" id="2.60.40.740">
    <property type="match status" value="5"/>
</dbReference>
<dbReference type="Pfam" id="PF18652">
    <property type="entry name" value="Adhesin_P1_N"/>
    <property type="match status" value="1"/>
</dbReference>
<accession>A0A0Z8RKT9</accession>
<dbReference type="InterPro" id="IPR021197">
    <property type="entry name" value="Cross-wall-target_lipo_motif"/>
</dbReference>
<keyword evidence="4" id="KW-0572">Peptidoglycan-anchor</keyword>
<evidence type="ECO:0000313" key="10">
    <source>
        <dbReference type="Proteomes" id="UP000075182"/>
    </source>
</evidence>
<sequence>MGGFFLFPQFIVITKSSLLFYDGIELGLRAVQKREFLLERKVLRQNSYFCRARLTPSYLIKSDSLLLLIKRKEGLFMTKTCNHHFLVNQEKGEKHVFRKSKKYRTLCSVALGTMVTAVVAWGGTVAHADEVSSSVDTTIQRTENPATNLPEAQPNPVSEQTESLGSTGQSNGTIAVTVPHDTVTQAVEEAKAEGVSTVEDSPMDLGNTRSATETSQQISKAEADAQNQVVAINEVTETYKADKATYESNKARIEQENKVLSQAYEGANQTGKETNTWVDTKVNDLKSQYADADVTLIEQVVSAGNGTSVLDYTNYGKTVETIQSTNEQAVADYLTKKTKADDIVAKNQAIQKENEAGLAKAKADNEAIERRNQAGQAAVDAENRAGQAAVDQANQEKQQLVSDRAAEIEAITKRNKEKEAAVRKENEAIDAYNTKELERYQRDLAEISKGEEGYISEALAQALNLNNGEPQAQHGAITRNPNQIISTGDTMLGGYSRILDSTGFFVYDSFKTGETLSFNYQNLQNARFDGKKISRVTYDITNLVSPAGTDAVKLVVPNDPTEGFIAYRNDGNGDWRTDKMEFRVVAKYFLEDGSQVTFSKEKPGVFTHSSLNHNDIGLEYVKDSSGKFVPINGSTVQVTNEGLARSLGSNRASDLNLPEEWDTTSSRYAYKGAIVSTVTSGNTYTVTFGQGDMPQNVGLSYWFALNTLPVARTVTPYSPKPHVTVELEPIPEPITVTPDVFSPKTFTPEKPVTFTPKPLEEVVQPSLSLTKVTLPVKPIPKELPTPPQVPTVHYHAYRLTTTPEIMKEVVNSDQANLHEKTVAKDSTVIYPLTVDAISPNRAQTTSLIFEDYLPAGYLFDKETTQKENGNYVLSFDETKNFVTLTAKENLLQEVNKDLTKVYQLNAPKLYGSVQNDGATYSNSYKLLLNKGTTNAYTVTSNVVTVRTPGDGETTTLITPDKNNENADGVLINDTVVALGTTNHYRLIWDLDQYKGDRSAKETIARGFFFVDDYPEEVLDVVENGTAVTTLDGQKVSGITAKNYASLNEAPKDLQDKLARAKITPTGAFQVFLPDDNQAFYDQYVQTGISLALLTKMTVKDSLYGQTKTYTNKAYQVDFGNGYETKEVTNTLVSPEPKKQNLNKDKVDINGKPMLVGTQNHYTLSWDLDQYRGIKADNSQIAQGFYFVDDYPEEALLPDEAGIQFVTSDGKTVSGITVKAYSQLSEAPKTLQAALSKQKIQPKGAFQVFMPEDPQAFFESYVTKGENITIVTPMTVLETMLNSGKSYENVAYQVDFGQAYETNTVTNFVPKVTPHKSNTNQEGISIDGKTVLPNTVNYYKFVLDYSQYKDMVVTDDVLAKGFYMVDDYPEEALTLNPDGIQVLDKAGNRVSGISVSTYASLSEAPEVVQDAMAKRQFTPKGAIQVLSSDDPKTFYETYVKTGQTLVVTLPMTVKNELTKTGGQYENTAYQIDFGLAYVTETVVNNVPKLDPQKDVVIDLSHKDASLDGKEVALHQTFNYRLVGALIPSNRATDLFEYGFEDNYDEKHDEYNGVYRSYLMTDVILKDGSVLKEGTEVTKYTLQQVDTENGLVLISFDKSFLETISDDSAFQADVYLQMKRIAAGQVENTYLHTVNGYVISSNTVVTHTPQPEEPSPNQPTPPQPPIETIEPPVPASVLPNTGEQETLLGLIGAGILLGTAYGLKKKEEK</sequence>
<comment type="similarity">
    <text evidence="5">Belongs to the antigen I/II family.</text>
</comment>
<keyword evidence="2" id="KW-0964">Secreted</keyword>